<dbReference type="Gene3D" id="3.30.70.920">
    <property type="match status" value="1"/>
</dbReference>
<organism evidence="5 6">
    <name type="scientific">Fictibacillus iocasae</name>
    <dbReference type="NCBI Taxonomy" id="2715437"/>
    <lineage>
        <taxon>Bacteria</taxon>
        <taxon>Bacillati</taxon>
        <taxon>Bacillota</taxon>
        <taxon>Bacilli</taxon>
        <taxon>Bacillales</taxon>
        <taxon>Fictibacillaceae</taxon>
        <taxon>Fictibacillus</taxon>
    </lineage>
</organism>
<evidence type="ECO:0000256" key="1">
    <source>
        <dbReference type="ARBA" id="ARBA00023015"/>
    </source>
</evidence>
<proteinExistence type="predicted"/>
<dbReference type="PANTHER" id="PTHR30154">
    <property type="entry name" value="LEUCINE-RESPONSIVE REGULATORY PROTEIN"/>
    <property type="match status" value="1"/>
</dbReference>
<dbReference type="InterPro" id="IPR019888">
    <property type="entry name" value="Tscrpt_reg_AsnC-like"/>
</dbReference>
<evidence type="ECO:0000313" key="6">
    <source>
        <dbReference type="Proteomes" id="UP001596549"/>
    </source>
</evidence>
<dbReference type="Gene3D" id="1.10.10.10">
    <property type="entry name" value="Winged helix-like DNA-binding domain superfamily/Winged helix DNA-binding domain"/>
    <property type="match status" value="1"/>
</dbReference>
<keyword evidence="1" id="KW-0805">Transcription regulation</keyword>
<dbReference type="Pfam" id="PF13412">
    <property type="entry name" value="HTH_24"/>
    <property type="match status" value="1"/>
</dbReference>
<name>A0ABW2NRJ0_9BACL</name>
<evidence type="ECO:0000256" key="3">
    <source>
        <dbReference type="ARBA" id="ARBA00023163"/>
    </source>
</evidence>
<dbReference type="InterPro" id="IPR019887">
    <property type="entry name" value="Tscrpt_reg_AsnC/Lrp_C"/>
</dbReference>
<feature type="domain" description="HTH asnC-type" evidence="4">
    <location>
        <begin position="1"/>
        <end position="62"/>
    </location>
</feature>
<evidence type="ECO:0000259" key="4">
    <source>
        <dbReference type="PROSITE" id="PS50956"/>
    </source>
</evidence>
<keyword evidence="3" id="KW-0804">Transcription</keyword>
<dbReference type="InterPro" id="IPR000485">
    <property type="entry name" value="AsnC-type_HTH_dom"/>
</dbReference>
<dbReference type="EMBL" id="JBHTCP010000041">
    <property type="protein sequence ID" value="MFC7372462.1"/>
    <property type="molecule type" value="Genomic_DNA"/>
</dbReference>
<dbReference type="PANTHER" id="PTHR30154:SF20">
    <property type="entry name" value="LEUCINE-RESPONSIVE REGULATORY PROTEIN"/>
    <property type="match status" value="1"/>
</dbReference>
<dbReference type="RefSeq" id="WP_379750044.1">
    <property type="nucleotide sequence ID" value="NZ_JBHTCP010000041.1"/>
</dbReference>
<dbReference type="InterPro" id="IPR019885">
    <property type="entry name" value="Tscrpt_reg_HTH_AsnC-type_CS"/>
</dbReference>
<dbReference type="PROSITE" id="PS00519">
    <property type="entry name" value="HTH_ASNC_1"/>
    <property type="match status" value="1"/>
</dbReference>
<evidence type="ECO:0000256" key="2">
    <source>
        <dbReference type="ARBA" id="ARBA00023125"/>
    </source>
</evidence>
<sequence length="140" mass="15864">MDEIDYEILQHLQDDARISMTALGKKIGLSTPAVNERVKKLEDKGIIESYRAVVNPEKIQKPIMAFILYDDTKCSSFVEFCKNHPDVIECHRLAGQYNYLIKVVTDTVHSLETFIDSTMPLGKPSTLIRLSSPVVHKAMK</sequence>
<dbReference type="PRINTS" id="PR00033">
    <property type="entry name" value="HTHASNC"/>
</dbReference>
<dbReference type="SMART" id="SM00344">
    <property type="entry name" value="HTH_ASNC"/>
    <property type="match status" value="1"/>
</dbReference>
<comment type="caution">
    <text evidence="5">The sequence shown here is derived from an EMBL/GenBank/DDBJ whole genome shotgun (WGS) entry which is preliminary data.</text>
</comment>
<dbReference type="SUPFAM" id="SSF54909">
    <property type="entry name" value="Dimeric alpha+beta barrel"/>
    <property type="match status" value="1"/>
</dbReference>
<dbReference type="CDD" id="cd00090">
    <property type="entry name" value="HTH_ARSR"/>
    <property type="match status" value="1"/>
</dbReference>
<dbReference type="Proteomes" id="UP001596549">
    <property type="component" value="Unassembled WGS sequence"/>
</dbReference>
<dbReference type="InterPro" id="IPR036388">
    <property type="entry name" value="WH-like_DNA-bd_sf"/>
</dbReference>
<dbReference type="InterPro" id="IPR036390">
    <property type="entry name" value="WH_DNA-bd_sf"/>
</dbReference>
<reference evidence="6" key="1">
    <citation type="journal article" date="2019" name="Int. J. Syst. Evol. Microbiol.">
        <title>The Global Catalogue of Microorganisms (GCM) 10K type strain sequencing project: providing services to taxonomists for standard genome sequencing and annotation.</title>
        <authorList>
            <consortium name="The Broad Institute Genomics Platform"/>
            <consortium name="The Broad Institute Genome Sequencing Center for Infectious Disease"/>
            <person name="Wu L."/>
            <person name="Ma J."/>
        </authorList>
    </citation>
    <scope>NUCLEOTIDE SEQUENCE [LARGE SCALE GENOMIC DNA]</scope>
    <source>
        <strain evidence="6">NBRC 106396</strain>
    </source>
</reference>
<dbReference type="InterPro" id="IPR011991">
    <property type="entry name" value="ArsR-like_HTH"/>
</dbReference>
<gene>
    <name evidence="5" type="ORF">ACFQPF_12355</name>
</gene>
<dbReference type="Pfam" id="PF01037">
    <property type="entry name" value="AsnC_trans_reg"/>
    <property type="match status" value="1"/>
</dbReference>
<keyword evidence="2" id="KW-0238">DNA-binding</keyword>
<accession>A0ABW2NRJ0</accession>
<dbReference type="SUPFAM" id="SSF46785">
    <property type="entry name" value="Winged helix' DNA-binding domain"/>
    <property type="match status" value="1"/>
</dbReference>
<dbReference type="InterPro" id="IPR011008">
    <property type="entry name" value="Dimeric_a/b-barrel"/>
</dbReference>
<protein>
    <submittedName>
        <fullName evidence="5">Lrp/AsnC family transcriptional regulator</fullName>
    </submittedName>
</protein>
<evidence type="ECO:0000313" key="5">
    <source>
        <dbReference type="EMBL" id="MFC7372462.1"/>
    </source>
</evidence>
<dbReference type="PROSITE" id="PS50956">
    <property type="entry name" value="HTH_ASNC_2"/>
    <property type="match status" value="1"/>
</dbReference>
<keyword evidence="6" id="KW-1185">Reference proteome</keyword>